<evidence type="ECO:0000313" key="9">
    <source>
        <dbReference type="EMBL" id="ACO60989.1"/>
    </source>
</evidence>
<evidence type="ECO:0000256" key="5">
    <source>
        <dbReference type="SAM" id="Coils"/>
    </source>
</evidence>
<feature type="domain" description="Arf-GAP" evidence="8">
    <location>
        <begin position="634"/>
        <end position="718"/>
    </location>
</feature>
<feature type="region of interest" description="Disordered" evidence="6">
    <location>
        <begin position="721"/>
        <end position="764"/>
    </location>
</feature>
<dbReference type="RefSeq" id="XP_002499731.1">
    <property type="nucleotide sequence ID" value="XM_002499685.1"/>
</dbReference>
<evidence type="ECO:0000259" key="7">
    <source>
        <dbReference type="PROSITE" id="PS50003"/>
    </source>
</evidence>
<dbReference type="SUPFAM" id="SSF57863">
    <property type="entry name" value="ArfGap/RecO-like zinc finger"/>
    <property type="match status" value="1"/>
</dbReference>
<feature type="compositionally biased region" description="Basic and acidic residues" evidence="6">
    <location>
        <begin position="354"/>
        <end position="364"/>
    </location>
</feature>
<feature type="region of interest" description="Disordered" evidence="6">
    <location>
        <begin position="464"/>
        <end position="496"/>
    </location>
</feature>
<dbReference type="GO" id="GO:0005737">
    <property type="term" value="C:cytoplasm"/>
    <property type="evidence" value="ECO:0007669"/>
    <property type="project" value="InterPro"/>
</dbReference>
<dbReference type="InterPro" id="IPR045258">
    <property type="entry name" value="ACAP1/2/3-like"/>
</dbReference>
<dbReference type="InterPro" id="IPR038508">
    <property type="entry name" value="ArfGAP_dom_sf"/>
</dbReference>
<dbReference type="InterPro" id="IPR027267">
    <property type="entry name" value="AH/BAR_dom_sf"/>
</dbReference>
<feature type="compositionally biased region" description="Polar residues" evidence="6">
    <location>
        <begin position="751"/>
        <end position="760"/>
    </location>
</feature>
<dbReference type="SMART" id="SM00233">
    <property type="entry name" value="PH"/>
    <property type="match status" value="1"/>
</dbReference>
<dbReference type="AlphaFoldDB" id="C1DYR2"/>
<accession>C1DYR2</accession>
<dbReference type="CDD" id="cd08204">
    <property type="entry name" value="ArfGap"/>
    <property type="match status" value="1"/>
</dbReference>
<feature type="coiled-coil region" evidence="5">
    <location>
        <begin position="212"/>
        <end position="239"/>
    </location>
</feature>
<organism evidence="9 10">
    <name type="scientific">Micromonas commoda (strain RCC299 / NOUM17 / CCMP2709)</name>
    <name type="common">Picoplanktonic green alga</name>
    <dbReference type="NCBI Taxonomy" id="296587"/>
    <lineage>
        <taxon>Eukaryota</taxon>
        <taxon>Viridiplantae</taxon>
        <taxon>Chlorophyta</taxon>
        <taxon>Mamiellophyceae</taxon>
        <taxon>Mamiellales</taxon>
        <taxon>Mamiellaceae</taxon>
        <taxon>Micromonas</taxon>
    </lineage>
</organism>
<dbReference type="GO" id="GO:0005096">
    <property type="term" value="F:GTPase activator activity"/>
    <property type="evidence" value="ECO:0007669"/>
    <property type="project" value="InterPro"/>
</dbReference>
<feature type="compositionally biased region" description="Basic residues" evidence="6">
    <location>
        <begin position="721"/>
        <end position="730"/>
    </location>
</feature>
<keyword evidence="10" id="KW-1185">Reference proteome</keyword>
<dbReference type="STRING" id="296587.C1DYR2"/>
<dbReference type="PROSITE" id="PS50115">
    <property type="entry name" value="ARFGAP"/>
    <property type="match status" value="1"/>
</dbReference>
<protein>
    <submittedName>
        <fullName evidence="9">Uncharacterized protein</fullName>
    </submittedName>
</protein>
<keyword evidence="1" id="KW-0479">Metal-binding</keyword>
<dbReference type="Proteomes" id="UP000002009">
    <property type="component" value="Chromosome 2"/>
</dbReference>
<evidence type="ECO:0000259" key="8">
    <source>
        <dbReference type="PROSITE" id="PS50115"/>
    </source>
</evidence>
<feature type="compositionally biased region" description="Acidic residues" evidence="6">
    <location>
        <begin position="480"/>
        <end position="489"/>
    </location>
</feature>
<dbReference type="InParanoid" id="C1DYR2"/>
<evidence type="ECO:0000256" key="6">
    <source>
        <dbReference type="SAM" id="MobiDB-lite"/>
    </source>
</evidence>
<keyword evidence="3" id="KW-0862">Zinc</keyword>
<dbReference type="KEGG" id="mis:MICPUN_55855"/>
<dbReference type="Gene3D" id="2.30.29.30">
    <property type="entry name" value="Pleckstrin-homology domain (PH domain)/Phosphotyrosine-binding domain (PTB)"/>
    <property type="match status" value="1"/>
</dbReference>
<dbReference type="SMART" id="SM00105">
    <property type="entry name" value="ArfGap"/>
    <property type="match status" value="1"/>
</dbReference>
<keyword evidence="2 4" id="KW-0863">Zinc-finger</keyword>
<evidence type="ECO:0000256" key="2">
    <source>
        <dbReference type="ARBA" id="ARBA00022771"/>
    </source>
</evidence>
<dbReference type="InterPro" id="IPR001164">
    <property type="entry name" value="ArfGAP_dom"/>
</dbReference>
<dbReference type="GO" id="GO:0008270">
    <property type="term" value="F:zinc ion binding"/>
    <property type="evidence" value="ECO:0007669"/>
    <property type="project" value="UniProtKB-KW"/>
</dbReference>
<feature type="compositionally biased region" description="Gly residues" evidence="6">
    <location>
        <begin position="322"/>
        <end position="332"/>
    </location>
</feature>
<evidence type="ECO:0000313" key="10">
    <source>
        <dbReference type="Proteomes" id="UP000002009"/>
    </source>
</evidence>
<dbReference type="PANTHER" id="PTHR23180">
    <property type="entry name" value="CENTAURIN/ARF"/>
    <property type="match status" value="1"/>
</dbReference>
<name>C1DYR2_MICCC</name>
<keyword evidence="5" id="KW-0175">Coiled coil</keyword>
<dbReference type="PANTHER" id="PTHR23180:SF160">
    <property type="entry name" value="ADP-RIBOSYLATION FACTOR GTPASE-ACTIVATING PROTEIN EFFECTOR PROTEIN 1"/>
    <property type="match status" value="1"/>
</dbReference>
<dbReference type="SUPFAM" id="SSF103657">
    <property type="entry name" value="BAR/IMD domain-like"/>
    <property type="match status" value="1"/>
</dbReference>
<evidence type="ECO:0000256" key="1">
    <source>
        <dbReference type="ARBA" id="ARBA00022723"/>
    </source>
</evidence>
<dbReference type="InterPro" id="IPR011993">
    <property type="entry name" value="PH-like_dom_sf"/>
</dbReference>
<sequence length="907" mass="95496">MSYPLHHLEDTPNWEVGLRVHEAENRWLIREFDAVLRAYGHYARSLSPTGPFAGGAFGGDGAGVVDGIGGMLGGVLAGMESLATGVAAEDSEDSDEPRAPRGFNQPSEAAFAAALERVGTVAASEDDEMAAPMAAAVGAPLLGPIADALRAVGTCRESLGRRVRDVSLNPLRQFIDEDLREVSQLRDHYDHKKAACERAREHYLSRTTELARGKAQDELTAAKENLEAARARLALAACNVEGRRRYVLLESARETMQALHRFFADAALVTASLEGNLREIEEYAMASRAQAEMRMLQASRRMEATFGVTDRAEASASPSGDSPGGDSPGGDSPGADDDEMEVSSSSSSHQFSRKIADGWEKDAPKGAWGPRAWKPKNEREVASSAGVSPSPSAQNLRAGMSQGRSADVVIRKSLLEGATDGGRLGSRAIRRGFLMQRNANHRFSGWTRRYFVLDSLGQLVAHTPIEPRWKRPGGKKNESGADEGGDDGAGEGGHHGLVGTAVKGIAGGIGAVWHAVRQNAAPEPETSNAQSPAEAVVNLRLSCVKPGADEGDKSVAGRPHCFRIISPSHTLLMQAESEEEMNAWLRDLQGVIAELISMNTPGDTPQNTPGGRRGGDADNGEPGTSAGSSSATGIDARTELASVAGNDRCADCGEPHPDWASLNLCVVICQRCAGIHRHLGAHVSKVRSLALDRDAWTSPVLELFKSVGNDVANGVYEAARRRVSKKKTTEKKKDGDEDEEDDDDDAWLESGSESGDVTSSFPPPVAAGCDAVEDALDAIRAKYVDRAHVDREEPLHEPGCMATSAGALDVPAVLRGLACVGPGANAEKGEALVAAARRGEAGAAVVGLLLANGARVDGGGEGVAEGEVLPVVLAALKAGCDIEGPVMGLLRNAAGVQGTLFNVPPSW</sequence>
<feature type="compositionally biased region" description="Low complexity" evidence="6">
    <location>
        <begin position="382"/>
        <end position="393"/>
    </location>
</feature>
<dbReference type="InterPro" id="IPR037278">
    <property type="entry name" value="ARFGAP/RecO"/>
</dbReference>
<feature type="compositionally biased region" description="Polar residues" evidence="6">
    <location>
        <begin position="598"/>
        <end position="609"/>
    </location>
</feature>
<evidence type="ECO:0000256" key="4">
    <source>
        <dbReference type="PROSITE-ProRule" id="PRU00288"/>
    </source>
</evidence>
<evidence type="ECO:0000256" key="3">
    <source>
        <dbReference type="ARBA" id="ARBA00022833"/>
    </source>
</evidence>
<reference evidence="9 10" key="1">
    <citation type="journal article" date="2009" name="Science">
        <title>Green evolution and dynamic adaptations revealed by genomes of the marine picoeukaryotes Micromonas.</title>
        <authorList>
            <person name="Worden A.Z."/>
            <person name="Lee J.H."/>
            <person name="Mock T."/>
            <person name="Rouze P."/>
            <person name="Simmons M.P."/>
            <person name="Aerts A.L."/>
            <person name="Allen A.E."/>
            <person name="Cuvelier M.L."/>
            <person name="Derelle E."/>
            <person name="Everett M.V."/>
            <person name="Foulon E."/>
            <person name="Grimwood J."/>
            <person name="Gundlach H."/>
            <person name="Henrissat B."/>
            <person name="Napoli C."/>
            <person name="McDonald S.M."/>
            <person name="Parker M.S."/>
            <person name="Rombauts S."/>
            <person name="Salamov A."/>
            <person name="Von Dassow P."/>
            <person name="Badger J.H."/>
            <person name="Coutinho P.M."/>
            <person name="Demir E."/>
            <person name="Dubchak I."/>
            <person name="Gentemann C."/>
            <person name="Eikrem W."/>
            <person name="Gready J.E."/>
            <person name="John U."/>
            <person name="Lanier W."/>
            <person name="Lindquist E.A."/>
            <person name="Lucas S."/>
            <person name="Mayer K.F."/>
            <person name="Moreau H."/>
            <person name="Not F."/>
            <person name="Otillar R."/>
            <person name="Panaud O."/>
            <person name="Pangilinan J."/>
            <person name="Paulsen I."/>
            <person name="Piegu B."/>
            <person name="Poliakov A."/>
            <person name="Robbens S."/>
            <person name="Schmutz J."/>
            <person name="Toulza E."/>
            <person name="Wyss T."/>
            <person name="Zelensky A."/>
            <person name="Zhou K."/>
            <person name="Armbrust E.V."/>
            <person name="Bhattacharya D."/>
            <person name="Goodenough U.W."/>
            <person name="Van de Peer Y."/>
            <person name="Grigoriev I.V."/>
        </authorList>
    </citation>
    <scope>NUCLEOTIDE SEQUENCE [LARGE SCALE GENOMIC DNA]</scope>
    <source>
        <strain evidence="10">RCC299 / NOUM17</strain>
    </source>
</reference>
<feature type="region of interest" description="Disordered" evidence="6">
    <location>
        <begin position="309"/>
        <end position="401"/>
    </location>
</feature>
<dbReference type="eggNOG" id="KOG0521">
    <property type="taxonomic scope" value="Eukaryota"/>
</dbReference>
<dbReference type="PRINTS" id="PR00405">
    <property type="entry name" value="REVINTRACTNG"/>
</dbReference>
<dbReference type="Pfam" id="PF16746">
    <property type="entry name" value="BAR_3"/>
    <property type="match status" value="1"/>
</dbReference>
<dbReference type="EMBL" id="CP001323">
    <property type="protein sequence ID" value="ACO60989.1"/>
    <property type="molecule type" value="Genomic_DNA"/>
</dbReference>
<dbReference type="Pfam" id="PF01412">
    <property type="entry name" value="ArfGap"/>
    <property type="match status" value="1"/>
</dbReference>
<feature type="region of interest" description="Disordered" evidence="6">
    <location>
        <begin position="598"/>
        <end position="634"/>
    </location>
</feature>
<feature type="compositionally biased region" description="Acidic residues" evidence="6">
    <location>
        <begin position="736"/>
        <end position="747"/>
    </location>
</feature>
<dbReference type="SUPFAM" id="SSF50729">
    <property type="entry name" value="PH domain-like"/>
    <property type="match status" value="1"/>
</dbReference>
<gene>
    <name evidence="9" type="ORF">MICPUN_55855</name>
</gene>
<dbReference type="PROSITE" id="PS50003">
    <property type="entry name" value="PH_DOMAIN"/>
    <property type="match status" value="1"/>
</dbReference>
<feature type="compositionally biased region" description="Low complexity" evidence="6">
    <location>
        <begin position="623"/>
        <end position="633"/>
    </location>
</feature>
<dbReference type="Pfam" id="PF00169">
    <property type="entry name" value="PH"/>
    <property type="match status" value="1"/>
</dbReference>
<feature type="domain" description="PH" evidence="7">
    <location>
        <begin position="427"/>
        <end position="593"/>
    </location>
</feature>
<dbReference type="Gene3D" id="1.10.220.150">
    <property type="entry name" value="Arf GTPase activating protein"/>
    <property type="match status" value="1"/>
</dbReference>
<proteinExistence type="predicted"/>
<dbReference type="InterPro" id="IPR004148">
    <property type="entry name" value="BAR_dom"/>
</dbReference>
<feature type="compositionally biased region" description="Basic and acidic residues" evidence="6">
    <location>
        <begin position="465"/>
        <end position="479"/>
    </location>
</feature>
<dbReference type="Gene3D" id="1.20.1270.60">
    <property type="entry name" value="Arfaptin homology (AH) domain/BAR domain"/>
    <property type="match status" value="1"/>
</dbReference>
<dbReference type="InterPro" id="IPR001849">
    <property type="entry name" value="PH_domain"/>
</dbReference>
<dbReference type="OrthoDB" id="194358at2759"/>
<dbReference type="GeneID" id="8240926"/>